<organism evidence="10 11">
    <name type="scientific">Mixia osmundae (strain CBS 9802 / IAM 14324 / JCM 22182 / KY 12970)</name>
    <dbReference type="NCBI Taxonomy" id="764103"/>
    <lineage>
        <taxon>Eukaryota</taxon>
        <taxon>Fungi</taxon>
        <taxon>Dikarya</taxon>
        <taxon>Basidiomycota</taxon>
        <taxon>Pucciniomycotina</taxon>
        <taxon>Mixiomycetes</taxon>
        <taxon>Mixiales</taxon>
        <taxon>Mixiaceae</taxon>
        <taxon>Mixia</taxon>
    </lineage>
</organism>
<evidence type="ECO:0000256" key="2">
    <source>
        <dbReference type="ARBA" id="ARBA00004496"/>
    </source>
</evidence>
<dbReference type="Proteomes" id="UP000009131">
    <property type="component" value="Unassembled WGS sequence"/>
</dbReference>
<dbReference type="PIRSF" id="PIRSF016325">
    <property type="entry name" value="Phstyr_phstse_ac"/>
    <property type="match status" value="1"/>
</dbReference>
<keyword evidence="5 8" id="KW-0697">Rotamase</keyword>
<dbReference type="CDD" id="cd04087">
    <property type="entry name" value="PTPA"/>
    <property type="match status" value="1"/>
</dbReference>
<dbReference type="eggNOG" id="KOG2867">
    <property type="taxonomic scope" value="Eukaryota"/>
</dbReference>
<dbReference type="PANTHER" id="PTHR10012">
    <property type="entry name" value="SERINE/THREONINE-PROTEIN PHOSPHATASE 2A REGULATORY SUBUNIT B"/>
    <property type="match status" value="1"/>
</dbReference>
<dbReference type="InterPro" id="IPR004327">
    <property type="entry name" value="Phstyr_phstse_ac"/>
</dbReference>
<keyword evidence="6 8" id="KW-0413">Isomerase</keyword>
<reference evidence="10 11" key="1">
    <citation type="journal article" date="2011" name="J. Gen. Appl. Microbiol.">
        <title>Draft genome sequencing of the enigmatic basidiomycete Mixia osmundae.</title>
        <authorList>
            <person name="Nishida H."/>
            <person name="Nagatsuka Y."/>
            <person name="Sugiyama J."/>
        </authorList>
    </citation>
    <scope>NUCLEOTIDE SEQUENCE [LARGE SCALE GENOMIC DNA]</scope>
    <source>
        <strain evidence="11">CBS 9802 / IAM 14324 / JCM 22182 / KY 12970</strain>
    </source>
</reference>
<dbReference type="EC" id="5.2.1.8" evidence="8"/>
<sequence length="403" mass="44386">MAPDGRLLPLESSEHPAGSQSLSDSSIQASGLHEEPERALTKRVLSMAHLQVFIASPTHQQLVGFVEALDAAVVGIPLTATDLHMSPLVNGLLDLLSKVEQTIERFPAAENGGSRFGNPAFRELYDALQENITKYLLELPDIMRANSTARAELAAYLSESWGNRTRIDYGSGHELNFMCFLLSLQLLGLLTVQDHPALVLRVFWRYLNIMRTLQSTYWLEPAGSHGVWGLDDYHSLPFLFGAAQLIGHKHIKPKSIHSADIVNEYSKDYIYLSCIKFINSVKTAGLRWHSPMLDDISGVKTWEKVNSGMIKMFKAEVLAKLPVAQHIMFGTLLPFPQTTLSDAGNTVHEEGVSRDAHGHIHVRGQGIEECCGIPVPSAFAAAKEVSARTPLFASGAVKRIPFD</sequence>
<dbReference type="AlphaFoldDB" id="G7EA88"/>
<dbReference type="RefSeq" id="XP_014567744.1">
    <property type="nucleotide sequence ID" value="XM_014712258.1"/>
</dbReference>
<keyword evidence="4 8" id="KW-0963">Cytoplasm</keyword>
<evidence type="ECO:0000313" key="11">
    <source>
        <dbReference type="Proteomes" id="UP000009131"/>
    </source>
</evidence>
<proteinExistence type="inferred from homology"/>
<feature type="compositionally biased region" description="Low complexity" evidence="9">
    <location>
        <begin position="17"/>
        <end position="31"/>
    </location>
</feature>
<dbReference type="GO" id="GO:0000159">
    <property type="term" value="C:protein phosphatase type 2A complex"/>
    <property type="evidence" value="ECO:0007669"/>
    <property type="project" value="TreeGrafter"/>
</dbReference>
<comment type="function">
    <text evidence="7">PPIases accelerate the folding of proteins. It catalyzes the cis-trans isomerization of proline imidic peptide bonds in oligopeptides. Acts as a regulatory subunit for PP2A-like phosphatases modulating their activity or substrate specificity, probably by inducing a conformational change in the catalytic subunit, a direct target of the PPIase. Can reactivate inactive phosphatase PP2A-phosphatase methylesterase complexes (PP2Ai) in presence of ATP and Mg(2+) by dissociating the inactive form from the complex.</text>
</comment>
<dbReference type="Pfam" id="PF03095">
    <property type="entry name" value="PTPA"/>
    <property type="match status" value="1"/>
</dbReference>
<dbReference type="GO" id="GO:0003755">
    <property type="term" value="F:peptidyl-prolyl cis-trans isomerase activity"/>
    <property type="evidence" value="ECO:0007669"/>
    <property type="project" value="UniProtKB-KW"/>
</dbReference>
<evidence type="ECO:0000256" key="7">
    <source>
        <dbReference type="ARBA" id="ARBA00025287"/>
    </source>
</evidence>
<gene>
    <name evidence="10" type="primary">Mo06451</name>
    <name evidence="10" type="ORF">E5Q_06451</name>
</gene>
<dbReference type="OrthoDB" id="16120at2759"/>
<dbReference type="SUPFAM" id="SSF140984">
    <property type="entry name" value="PTPA-like"/>
    <property type="match status" value="1"/>
</dbReference>
<evidence type="ECO:0000256" key="8">
    <source>
        <dbReference type="RuleBase" id="RU361210"/>
    </source>
</evidence>
<evidence type="ECO:0000256" key="5">
    <source>
        <dbReference type="ARBA" id="ARBA00023110"/>
    </source>
</evidence>
<dbReference type="GO" id="GO:0008160">
    <property type="term" value="F:protein tyrosine phosphatase activator activity"/>
    <property type="evidence" value="ECO:0007669"/>
    <property type="project" value="TreeGrafter"/>
</dbReference>
<evidence type="ECO:0000256" key="1">
    <source>
        <dbReference type="ARBA" id="ARBA00000971"/>
    </source>
</evidence>
<dbReference type="PANTHER" id="PTHR10012:SF5">
    <property type="entry name" value="SERINE_THREONINE-PROTEIN PHOSPHATASE 2A ACTIVATOR 2"/>
    <property type="match status" value="1"/>
</dbReference>
<comment type="subcellular location">
    <subcellularLocation>
        <location evidence="2 8">Cytoplasm</location>
    </subcellularLocation>
</comment>
<dbReference type="STRING" id="764103.G7EA88"/>
<evidence type="ECO:0000256" key="4">
    <source>
        <dbReference type="ARBA" id="ARBA00022490"/>
    </source>
</evidence>
<dbReference type="InterPro" id="IPR037218">
    <property type="entry name" value="PTPA_sf"/>
</dbReference>
<evidence type="ECO:0000313" key="10">
    <source>
        <dbReference type="EMBL" id="GAA99748.1"/>
    </source>
</evidence>
<keyword evidence="11" id="KW-1185">Reference proteome</keyword>
<dbReference type="OMA" id="SWIKINA"/>
<evidence type="ECO:0000256" key="9">
    <source>
        <dbReference type="SAM" id="MobiDB-lite"/>
    </source>
</evidence>
<protein>
    <recommendedName>
        <fullName evidence="8">Serine/threonine-protein phosphatase 2A activator</fullName>
        <ecNumber evidence="8">5.2.1.8</ecNumber>
    </recommendedName>
    <alternativeName>
        <fullName evidence="8">Phosphotyrosyl phosphatase activator</fullName>
    </alternativeName>
</protein>
<accession>G7EA88</accession>
<comment type="catalytic activity">
    <reaction evidence="1 8">
        <text>[protein]-peptidylproline (omega=180) = [protein]-peptidylproline (omega=0)</text>
        <dbReference type="Rhea" id="RHEA:16237"/>
        <dbReference type="Rhea" id="RHEA-COMP:10747"/>
        <dbReference type="Rhea" id="RHEA-COMP:10748"/>
        <dbReference type="ChEBI" id="CHEBI:83833"/>
        <dbReference type="ChEBI" id="CHEBI:83834"/>
        <dbReference type="EC" id="5.2.1.8"/>
    </reaction>
</comment>
<dbReference type="FunCoup" id="G7EA88">
    <property type="interactions" value="52"/>
</dbReference>
<evidence type="ECO:0000256" key="3">
    <source>
        <dbReference type="ARBA" id="ARBA00011019"/>
    </source>
</evidence>
<dbReference type="GO" id="GO:0007052">
    <property type="term" value="P:mitotic spindle organization"/>
    <property type="evidence" value="ECO:0007669"/>
    <property type="project" value="TreeGrafter"/>
</dbReference>
<dbReference type="HOGENOM" id="CLU_030733_0_0_1"/>
<feature type="region of interest" description="Disordered" evidence="9">
    <location>
        <begin position="1"/>
        <end position="33"/>
    </location>
</feature>
<reference evidence="10 11" key="2">
    <citation type="journal article" date="2012" name="Open Biol.">
        <title>Characteristics of nucleosomes and linker DNA regions on the genome of the basidiomycete Mixia osmundae revealed by mono- and dinucleosome mapping.</title>
        <authorList>
            <person name="Nishida H."/>
            <person name="Kondo S."/>
            <person name="Matsumoto T."/>
            <person name="Suzuki Y."/>
            <person name="Yoshikawa H."/>
            <person name="Taylor T.D."/>
            <person name="Sugiyama J."/>
        </authorList>
    </citation>
    <scope>NUCLEOTIDE SEQUENCE [LARGE SCALE GENOMIC DNA]</scope>
    <source>
        <strain evidence="11">CBS 9802 / IAM 14324 / JCM 22182 / KY 12970</strain>
    </source>
</reference>
<evidence type="ECO:0000256" key="6">
    <source>
        <dbReference type="ARBA" id="ARBA00023235"/>
    </source>
</evidence>
<comment type="caution">
    <text evidence="10">The sequence shown here is derived from an EMBL/GenBank/DDBJ whole genome shotgun (WGS) entry which is preliminary data.</text>
</comment>
<dbReference type="GO" id="GO:0005737">
    <property type="term" value="C:cytoplasm"/>
    <property type="evidence" value="ECO:0007669"/>
    <property type="project" value="UniProtKB-SubCell"/>
</dbReference>
<dbReference type="EMBL" id="BABT02000233">
    <property type="protein sequence ID" value="GAA99748.1"/>
    <property type="molecule type" value="Genomic_DNA"/>
</dbReference>
<dbReference type="InterPro" id="IPR043170">
    <property type="entry name" value="PTPA_C_lid"/>
</dbReference>
<dbReference type="Gene3D" id="1.20.120.1150">
    <property type="match status" value="1"/>
</dbReference>
<dbReference type="FunFam" id="1.20.120.1150:FF:000002">
    <property type="entry name" value="Serine/threonine-protein phosphatase 2A activator"/>
    <property type="match status" value="1"/>
</dbReference>
<dbReference type="GO" id="GO:0005634">
    <property type="term" value="C:nucleus"/>
    <property type="evidence" value="ECO:0007669"/>
    <property type="project" value="TreeGrafter"/>
</dbReference>
<dbReference type="InParanoid" id="G7EA88"/>
<comment type="similarity">
    <text evidence="3 8">Belongs to the PTPA-type PPIase family.</text>
</comment>
<name>G7EA88_MIXOS</name>